<organism evidence="1 2">
    <name type="scientific">Metallosphaera tengchongensis</name>
    <dbReference type="NCBI Taxonomy" id="1532350"/>
    <lineage>
        <taxon>Archaea</taxon>
        <taxon>Thermoproteota</taxon>
        <taxon>Thermoprotei</taxon>
        <taxon>Sulfolobales</taxon>
        <taxon>Sulfolobaceae</taxon>
        <taxon>Metallosphaera</taxon>
    </lineage>
</organism>
<dbReference type="RefSeq" id="WP_174630363.1">
    <property type="nucleotide sequence ID" value="NZ_CP049074.1"/>
</dbReference>
<protein>
    <submittedName>
        <fullName evidence="1">Uncharacterized protein</fullName>
    </submittedName>
</protein>
<name>A0A6N0NUT3_9CREN</name>
<dbReference type="GeneID" id="55641400"/>
<dbReference type="Proteomes" id="UP000509301">
    <property type="component" value="Chromosome"/>
</dbReference>
<dbReference type="OrthoDB" id="34739at2157"/>
<dbReference type="AlphaFoldDB" id="A0A6N0NUT3"/>
<evidence type="ECO:0000313" key="2">
    <source>
        <dbReference type="Proteomes" id="UP000509301"/>
    </source>
</evidence>
<sequence length="444" mass="51018">MQYHMLAGSPYERRFIDELKGQVEDSSDEVRTYKTEVLYWESKYLEVIINGEKITSSAMPYSKSLVFKGNLTVDPLGCSHNEILLSVRTSLADIYYDIIVAREKGCQGVVLKNFNQNLVSVSPPYLQKGPTEPPLPLIVLGNGNVKHGDRIEIYLDSDVKISEAFSIHAIKNGKRRVCLVTNHDTWISRDNLRRYTSHLFKNLSRDPEVQWEYLSMSGIETGRPGFSSLYWNSTVEKLIQTKNFDIDLAIEIRGGEWGIEIGPGLRSNLGKRVPVEPLSISYELVRAGIPSIIYHVNFTEPSSSDNKEAITKETRTLETISKLNFNFSNKSILEDFVDDIKLLPPEIRSFLVNFNDRKLIQSKIILSFLGRYWGLPGNIKYGIFHLLLANKISRKFKITFAEDYPALSVRYESTEFHRLFRSELEKTLTKTYLDRMYNVLQEFL</sequence>
<dbReference type="KEGG" id="mten:GWK48_05580"/>
<reference evidence="1 2" key="1">
    <citation type="submission" date="2020-02" db="EMBL/GenBank/DDBJ databases">
        <title>Comparative genome analysis reveals the metabolism and evolution of the thermophilic archaeal genus Metallosphaera.</title>
        <authorList>
            <person name="Jiang C."/>
        </authorList>
    </citation>
    <scope>NUCLEOTIDE SEQUENCE [LARGE SCALE GENOMIC DNA]</scope>
    <source>
        <strain evidence="1 2">Ric-A</strain>
    </source>
</reference>
<accession>A0A6N0NUT3</accession>
<keyword evidence="2" id="KW-1185">Reference proteome</keyword>
<evidence type="ECO:0000313" key="1">
    <source>
        <dbReference type="EMBL" id="QKQ99916.1"/>
    </source>
</evidence>
<dbReference type="EMBL" id="CP049074">
    <property type="protein sequence ID" value="QKQ99916.1"/>
    <property type="molecule type" value="Genomic_DNA"/>
</dbReference>
<proteinExistence type="predicted"/>
<gene>
    <name evidence="1" type="ORF">GWK48_05580</name>
</gene>